<evidence type="ECO:0000256" key="1">
    <source>
        <dbReference type="ARBA" id="ARBA00023125"/>
    </source>
</evidence>
<dbReference type="PROSITE" id="PS01081">
    <property type="entry name" value="HTH_TETR_1"/>
    <property type="match status" value="1"/>
</dbReference>
<evidence type="ECO:0000313" key="5">
    <source>
        <dbReference type="Proteomes" id="UP000523087"/>
    </source>
</evidence>
<accession>A0A7V9Z536</accession>
<dbReference type="PRINTS" id="PR00455">
    <property type="entry name" value="HTHTETR"/>
</dbReference>
<dbReference type="InterPro" id="IPR009057">
    <property type="entry name" value="Homeodomain-like_sf"/>
</dbReference>
<dbReference type="PROSITE" id="PS50977">
    <property type="entry name" value="HTH_TETR_2"/>
    <property type="match status" value="1"/>
</dbReference>
<organism evidence="4 5">
    <name type="scientific">Thermaerobacillus caldiproteolyticus</name>
    <dbReference type="NCBI Taxonomy" id="247480"/>
    <lineage>
        <taxon>Bacteria</taxon>
        <taxon>Bacillati</taxon>
        <taxon>Bacillota</taxon>
        <taxon>Bacilli</taxon>
        <taxon>Bacillales</taxon>
        <taxon>Anoxybacillaceae</taxon>
        <taxon>Thermaerobacillus</taxon>
    </lineage>
</organism>
<dbReference type="AlphaFoldDB" id="A0A7V9Z536"/>
<dbReference type="Proteomes" id="UP000523087">
    <property type="component" value="Unassembled WGS sequence"/>
</dbReference>
<sequence>MNRQKQKEKIKALLQQKAIDLFRTQGYEKTTVLQITESAGVAKGTFFNYFRTKEDILSSINRQHMRTIEGEFRKCMNHRSSFEQLHTFLTKLAEINEQLGKELIKSVCFFSKQEEQATIQLLVDMIVPLFEKGKAAGELRNDVPTIKLALTFIQLYVGVLHYWCSQPSSPPLIQLMNDAFLIFFTGIKKN</sequence>
<dbReference type="EMBL" id="JACDUT010000002">
    <property type="protein sequence ID" value="MBA2874186.1"/>
    <property type="molecule type" value="Genomic_DNA"/>
</dbReference>
<reference evidence="4 5" key="1">
    <citation type="submission" date="2020-07" db="EMBL/GenBank/DDBJ databases">
        <title>Genomic Encyclopedia of Type Strains, Phase IV (KMG-IV): sequencing the most valuable type-strain genomes for metagenomic binning, comparative biology and taxonomic classification.</title>
        <authorList>
            <person name="Goeker M."/>
        </authorList>
    </citation>
    <scope>NUCLEOTIDE SEQUENCE [LARGE SCALE GENOMIC DNA]</scope>
    <source>
        <strain evidence="4 5">DSM 15730</strain>
    </source>
</reference>
<evidence type="ECO:0000313" key="4">
    <source>
        <dbReference type="EMBL" id="MBA2874186.1"/>
    </source>
</evidence>
<evidence type="ECO:0000259" key="3">
    <source>
        <dbReference type="PROSITE" id="PS50977"/>
    </source>
</evidence>
<evidence type="ECO:0000256" key="2">
    <source>
        <dbReference type="PROSITE-ProRule" id="PRU00335"/>
    </source>
</evidence>
<dbReference type="SUPFAM" id="SSF46689">
    <property type="entry name" value="Homeodomain-like"/>
    <property type="match status" value="1"/>
</dbReference>
<protein>
    <submittedName>
        <fullName evidence="4">AcrR family transcriptional regulator</fullName>
    </submittedName>
</protein>
<dbReference type="InterPro" id="IPR023772">
    <property type="entry name" value="DNA-bd_HTH_TetR-type_CS"/>
</dbReference>
<dbReference type="PANTHER" id="PTHR43479:SF11">
    <property type="entry name" value="ACREF_ENVCD OPERON REPRESSOR-RELATED"/>
    <property type="match status" value="1"/>
</dbReference>
<keyword evidence="1 2" id="KW-0238">DNA-binding</keyword>
<keyword evidence="5" id="KW-1185">Reference proteome</keyword>
<feature type="DNA-binding region" description="H-T-H motif" evidence="2">
    <location>
        <begin position="31"/>
        <end position="50"/>
    </location>
</feature>
<dbReference type="InterPro" id="IPR001647">
    <property type="entry name" value="HTH_TetR"/>
</dbReference>
<dbReference type="GO" id="GO:0003677">
    <property type="term" value="F:DNA binding"/>
    <property type="evidence" value="ECO:0007669"/>
    <property type="project" value="UniProtKB-UniRule"/>
</dbReference>
<feature type="domain" description="HTH tetR-type" evidence="3">
    <location>
        <begin position="8"/>
        <end position="68"/>
    </location>
</feature>
<proteinExistence type="predicted"/>
<dbReference type="Pfam" id="PF00440">
    <property type="entry name" value="TetR_N"/>
    <property type="match status" value="1"/>
</dbReference>
<dbReference type="SUPFAM" id="SSF48498">
    <property type="entry name" value="Tetracyclin repressor-like, C-terminal domain"/>
    <property type="match status" value="1"/>
</dbReference>
<dbReference type="InterPro" id="IPR036271">
    <property type="entry name" value="Tet_transcr_reg_TetR-rel_C_sf"/>
</dbReference>
<dbReference type="PANTHER" id="PTHR43479">
    <property type="entry name" value="ACREF/ENVCD OPERON REPRESSOR-RELATED"/>
    <property type="match status" value="1"/>
</dbReference>
<comment type="caution">
    <text evidence="4">The sequence shown here is derived from an EMBL/GenBank/DDBJ whole genome shotgun (WGS) entry which is preliminary data.</text>
</comment>
<dbReference type="RefSeq" id="WP_181555109.1">
    <property type="nucleotide sequence ID" value="NZ_CP064060.1"/>
</dbReference>
<dbReference type="Gene3D" id="1.10.357.10">
    <property type="entry name" value="Tetracycline Repressor, domain 2"/>
    <property type="match status" value="1"/>
</dbReference>
<name>A0A7V9Z536_9BACL</name>
<gene>
    <name evidence="4" type="ORF">HNR31_000956</name>
</gene>
<dbReference type="InterPro" id="IPR050624">
    <property type="entry name" value="HTH-type_Tx_Regulator"/>
</dbReference>